<dbReference type="STRING" id="1123062.SAMN02745775_10834"/>
<name>A0A1I4CMN2_9PROT</name>
<dbReference type="PRINTS" id="PR01438">
    <property type="entry name" value="UNVRSLSTRESS"/>
</dbReference>
<dbReference type="SUPFAM" id="SSF52402">
    <property type="entry name" value="Adenine nucleotide alpha hydrolases-like"/>
    <property type="match status" value="2"/>
</dbReference>
<dbReference type="Pfam" id="PF00582">
    <property type="entry name" value="Usp"/>
    <property type="match status" value="2"/>
</dbReference>
<dbReference type="OrthoDB" id="9804721at2"/>
<dbReference type="RefSeq" id="WP_092961495.1">
    <property type="nucleotide sequence ID" value="NZ_FOSQ01000008.1"/>
</dbReference>
<gene>
    <name evidence="3" type="ORF">SAMN02745775_10834</name>
</gene>
<dbReference type="PANTHER" id="PTHR46268">
    <property type="entry name" value="STRESS RESPONSE PROTEIN NHAX"/>
    <property type="match status" value="1"/>
</dbReference>
<evidence type="ECO:0000313" key="4">
    <source>
        <dbReference type="Proteomes" id="UP000199473"/>
    </source>
</evidence>
<dbReference type="EMBL" id="FOSQ01000008">
    <property type="protein sequence ID" value="SFK82534.1"/>
    <property type="molecule type" value="Genomic_DNA"/>
</dbReference>
<sequence>MLRSILVALDDTPGAQSARDAAFALARRTGAALTAAVVLDNPHTRSDHEFVPLGGAAFKARRDEALAARAEADAAAALAACAAAAGETPYTELRLTDAPEPALLRAGATHDLVVIGRDSTLGREQVEDNVAPVIEHLLMDGARPLLVVPPGATFGTEGPVLVGYDASLPAMAALQLFALLGLAEGSLVRVASAAADRDSAVAMAEEACTFLRRHGIDATPLPLVGGRPADLLLAEAEGLGARLMVLGAFEESGLRRLVTGSATHVLLRDARCPVFIHH</sequence>
<dbReference type="PANTHER" id="PTHR46268:SF15">
    <property type="entry name" value="UNIVERSAL STRESS PROTEIN HP_0031"/>
    <property type="match status" value="1"/>
</dbReference>
<comment type="similarity">
    <text evidence="1">Belongs to the universal stress protein A family.</text>
</comment>
<dbReference type="CDD" id="cd00293">
    <property type="entry name" value="USP-like"/>
    <property type="match status" value="1"/>
</dbReference>
<reference evidence="3 4" key="1">
    <citation type="submission" date="2016-10" db="EMBL/GenBank/DDBJ databases">
        <authorList>
            <person name="de Groot N.N."/>
        </authorList>
    </citation>
    <scope>NUCLEOTIDE SEQUENCE [LARGE SCALE GENOMIC DNA]</scope>
    <source>
        <strain evidence="3 4">DSM 19981</strain>
    </source>
</reference>
<dbReference type="Proteomes" id="UP000199473">
    <property type="component" value="Unassembled WGS sequence"/>
</dbReference>
<dbReference type="InterPro" id="IPR006016">
    <property type="entry name" value="UspA"/>
</dbReference>
<protein>
    <submittedName>
        <fullName evidence="3">Nucleotide-binding universal stress protein, UspA family</fullName>
    </submittedName>
</protein>
<dbReference type="AlphaFoldDB" id="A0A1I4CMN2"/>
<feature type="domain" description="UspA" evidence="2">
    <location>
        <begin position="1"/>
        <end position="123"/>
    </location>
</feature>
<proteinExistence type="inferred from homology"/>
<accession>A0A1I4CMN2</accession>
<evidence type="ECO:0000313" key="3">
    <source>
        <dbReference type="EMBL" id="SFK82534.1"/>
    </source>
</evidence>
<evidence type="ECO:0000256" key="1">
    <source>
        <dbReference type="ARBA" id="ARBA00008791"/>
    </source>
</evidence>
<evidence type="ECO:0000259" key="2">
    <source>
        <dbReference type="Pfam" id="PF00582"/>
    </source>
</evidence>
<dbReference type="InterPro" id="IPR006015">
    <property type="entry name" value="Universal_stress_UspA"/>
</dbReference>
<dbReference type="Gene3D" id="3.40.50.12370">
    <property type="match status" value="1"/>
</dbReference>
<keyword evidence="4" id="KW-1185">Reference proteome</keyword>
<feature type="domain" description="UspA" evidence="2">
    <location>
        <begin position="198"/>
        <end position="276"/>
    </location>
</feature>
<organism evidence="3 4">
    <name type="scientific">Falsiroseomonas stagni DSM 19981</name>
    <dbReference type="NCBI Taxonomy" id="1123062"/>
    <lineage>
        <taxon>Bacteria</taxon>
        <taxon>Pseudomonadati</taxon>
        <taxon>Pseudomonadota</taxon>
        <taxon>Alphaproteobacteria</taxon>
        <taxon>Acetobacterales</taxon>
        <taxon>Roseomonadaceae</taxon>
        <taxon>Falsiroseomonas</taxon>
    </lineage>
</organism>